<dbReference type="InterPro" id="IPR029033">
    <property type="entry name" value="His_PPase_superfam"/>
</dbReference>
<dbReference type="AlphaFoldDB" id="A0A3D9HFC0"/>
<accession>A0A3D9HFC0</accession>
<dbReference type="CDD" id="cd07067">
    <property type="entry name" value="HP_PGM_like"/>
    <property type="match status" value="1"/>
</dbReference>
<organism evidence="1 2">
    <name type="scientific">Aestuariispira insulae</name>
    <dbReference type="NCBI Taxonomy" id="1461337"/>
    <lineage>
        <taxon>Bacteria</taxon>
        <taxon>Pseudomonadati</taxon>
        <taxon>Pseudomonadota</taxon>
        <taxon>Alphaproteobacteria</taxon>
        <taxon>Rhodospirillales</taxon>
        <taxon>Kiloniellaceae</taxon>
        <taxon>Aestuariispira</taxon>
    </lineage>
</organism>
<dbReference type="OrthoDB" id="8347407at2"/>
<dbReference type="PANTHER" id="PTHR48100">
    <property type="entry name" value="BROAD-SPECIFICITY PHOSPHATASE YOR283W-RELATED"/>
    <property type="match status" value="1"/>
</dbReference>
<dbReference type="GO" id="GO:0005737">
    <property type="term" value="C:cytoplasm"/>
    <property type="evidence" value="ECO:0007669"/>
    <property type="project" value="TreeGrafter"/>
</dbReference>
<proteinExistence type="predicted"/>
<dbReference type="InterPro" id="IPR050275">
    <property type="entry name" value="PGM_Phosphatase"/>
</dbReference>
<name>A0A3D9HFC0_9PROT</name>
<dbReference type="GO" id="GO:0016791">
    <property type="term" value="F:phosphatase activity"/>
    <property type="evidence" value="ECO:0007669"/>
    <property type="project" value="TreeGrafter"/>
</dbReference>
<gene>
    <name evidence="1" type="ORF">DFP90_10930</name>
</gene>
<dbReference type="Gene3D" id="3.40.50.1240">
    <property type="entry name" value="Phosphoglycerate mutase-like"/>
    <property type="match status" value="1"/>
</dbReference>
<dbReference type="Pfam" id="PF00300">
    <property type="entry name" value="His_Phos_1"/>
    <property type="match status" value="1"/>
</dbReference>
<dbReference type="SMART" id="SM00855">
    <property type="entry name" value="PGAM"/>
    <property type="match status" value="1"/>
</dbReference>
<dbReference type="RefSeq" id="WP_115937824.1">
    <property type="nucleotide sequence ID" value="NZ_QRDW01000009.1"/>
</dbReference>
<evidence type="ECO:0000313" key="2">
    <source>
        <dbReference type="Proteomes" id="UP000256845"/>
    </source>
</evidence>
<reference evidence="1 2" key="1">
    <citation type="submission" date="2018-07" db="EMBL/GenBank/DDBJ databases">
        <title>Genomic Encyclopedia of Type Strains, Phase III (KMG-III): the genomes of soil and plant-associated and newly described type strains.</title>
        <authorList>
            <person name="Whitman W."/>
        </authorList>
    </citation>
    <scope>NUCLEOTIDE SEQUENCE [LARGE SCALE GENOMIC DNA]</scope>
    <source>
        <strain evidence="1 2">CECT 8488</strain>
    </source>
</reference>
<dbReference type="InterPro" id="IPR013078">
    <property type="entry name" value="His_Pase_superF_clade-1"/>
</dbReference>
<dbReference type="EMBL" id="QRDW01000009">
    <property type="protein sequence ID" value="RED47666.1"/>
    <property type="molecule type" value="Genomic_DNA"/>
</dbReference>
<keyword evidence="2" id="KW-1185">Reference proteome</keyword>
<dbReference type="SUPFAM" id="SSF53254">
    <property type="entry name" value="Phosphoglycerate mutase-like"/>
    <property type="match status" value="1"/>
</dbReference>
<sequence>MTTVTRWWWVRHAPVTEHNGTIYGQMDLPCDCSDQATFQALAGMLPVGAALVRTPLQRTAQTAEAIAVQGLDFSESLIEPDFKEQSFGDWQGVSYEDFDKIRDGIAHRYWLAPAYERAPNGESFTDLIARTVPAITKLTASHAGRDIIAVTHGGTIRAAISFALGLDPERVLAFSIDNCSVTRLDHIDHEGQHHWRVGFINWLPRSKGDQS</sequence>
<evidence type="ECO:0000313" key="1">
    <source>
        <dbReference type="EMBL" id="RED47666.1"/>
    </source>
</evidence>
<dbReference type="PANTHER" id="PTHR48100:SF1">
    <property type="entry name" value="HISTIDINE PHOSPHATASE FAMILY PROTEIN-RELATED"/>
    <property type="match status" value="1"/>
</dbReference>
<comment type="caution">
    <text evidence="1">The sequence shown here is derived from an EMBL/GenBank/DDBJ whole genome shotgun (WGS) entry which is preliminary data.</text>
</comment>
<protein>
    <submittedName>
        <fullName evidence="1">Broad specificity phosphatase PhoE</fullName>
    </submittedName>
</protein>
<dbReference type="Proteomes" id="UP000256845">
    <property type="component" value="Unassembled WGS sequence"/>
</dbReference>